<dbReference type="Proteomes" id="UP000440732">
    <property type="component" value="Unassembled WGS sequence"/>
</dbReference>
<proteinExistence type="predicted"/>
<evidence type="ECO:0000313" key="2">
    <source>
        <dbReference type="Proteomes" id="UP000440732"/>
    </source>
</evidence>
<sequence>MNCTAEVNCMGGCTEEVKDTVKAKDVTEAFWWC</sequence>
<protein>
    <submittedName>
        <fullName evidence="1">Uncharacterized protein</fullName>
    </submittedName>
</protein>
<name>A0A6A3R6F8_9STRA</name>
<organism evidence="1 2">
    <name type="scientific">Phytophthora fragariae</name>
    <dbReference type="NCBI Taxonomy" id="53985"/>
    <lineage>
        <taxon>Eukaryota</taxon>
        <taxon>Sar</taxon>
        <taxon>Stramenopiles</taxon>
        <taxon>Oomycota</taxon>
        <taxon>Peronosporomycetes</taxon>
        <taxon>Peronosporales</taxon>
        <taxon>Peronosporaceae</taxon>
        <taxon>Phytophthora</taxon>
    </lineage>
</organism>
<gene>
    <name evidence="1" type="ORF">PF006_g25340</name>
</gene>
<dbReference type="EMBL" id="QXGA01002958">
    <property type="protein sequence ID" value="KAE9089538.1"/>
    <property type="molecule type" value="Genomic_DNA"/>
</dbReference>
<dbReference type="AlphaFoldDB" id="A0A6A3R6F8"/>
<reference evidence="1 2" key="1">
    <citation type="submission" date="2018-08" db="EMBL/GenBank/DDBJ databases">
        <title>Genomic investigation of the strawberry pathogen Phytophthora fragariae indicates pathogenicity is determined by transcriptional variation in three key races.</title>
        <authorList>
            <person name="Adams T.M."/>
            <person name="Armitage A.D."/>
            <person name="Sobczyk M.K."/>
            <person name="Bates H.J."/>
            <person name="Dunwell J.M."/>
            <person name="Nellist C.F."/>
            <person name="Harrison R.J."/>
        </authorList>
    </citation>
    <scope>NUCLEOTIDE SEQUENCE [LARGE SCALE GENOMIC DNA]</scope>
    <source>
        <strain evidence="1 2">NOV-5</strain>
    </source>
</reference>
<accession>A0A6A3R6F8</accession>
<comment type="caution">
    <text evidence="1">The sequence shown here is derived from an EMBL/GenBank/DDBJ whole genome shotgun (WGS) entry which is preliminary data.</text>
</comment>
<evidence type="ECO:0000313" key="1">
    <source>
        <dbReference type="EMBL" id="KAE9089538.1"/>
    </source>
</evidence>